<organism evidence="2 3">
    <name type="scientific">Rhodofomes roseus</name>
    <dbReference type="NCBI Taxonomy" id="34475"/>
    <lineage>
        <taxon>Eukaryota</taxon>
        <taxon>Fungi</taxon>
        <taxon>Dikarya</taxon>
        <taxon>Basidiomycota</taxon>
        <taxon>Agaricomycotina</taxon>
        <taxon>Agaricomycetes</taxon>
        <taxon>Polyporales</taxon>
        <taxon>Rhodofomes</taxon>
    </lineage>
</organism>
<dbReference type="Proteomes" id="UP000298390">
    <property type="component" value="Unassembled WGS sequence"/>
</dbReference>
<protein>
    <recommendedName>
        <fullName evidence="1">DUF6533 domain-containing protein</fullName>
    </recommendedName>
</protein>
<feature type="domain" description="DUF6533" evidence="1">
    <location>
        <begin position="31"/>
        <end position="73"/>
    </location>
</feature>
<name>A0A4Y9YE66_9APHY</name>
<evidence type="ECO:0000313" key="3">
    <source>
        <dbReference type="Proteomes" id="UP000298390"/>
    </source>
</evidence>
<accession>A0A4Y9YE66</accession>
<dbReference type="InterPro" id="IPR045340">
    <property type="entry name" value="DUF6533"/>
</dbReference>
<dbReference type="AlphaFoldDB" id="A0A4Y9YE66"/>
<proteinExistence type="predicted"/>
<reference evidence="2 3" key="1">
    <citation type="submission" date="2019-01" db="EMBL/GenBank/DDBJ databases">
        <title>Genome sequencing of the rare red list fungi Fomitopsis rosea.</title>
        <authorList>
            <person name="Buettner E."/>
            <person name="Kellner H."/>
        </authorList>
    </citation>
    <scope>NUCLEOTIDE SEQUENCE [LARGE SCALE GENOMIC DNA]</scope>
    <source>
        <strain evidence="2 3">DSM 105464</strain>
    </source>
</reference>
<comment type="caution">
    <text evidence="2">The sequence shown here is derived from an EMBL/GenBank/DDBJ whole genome shotgun (WGS) entry which is preliminary data.</text>
</comment>
<evidence type="ECO:0000313" key="2">
    <source>
        <dbReference type="EMBL" id="TFY60834.1"/>
    </source>
</evidence>
<dbReference type="Pfam" id="PF20151">
    <property type="entry name" value="DUF6533"/>
    <property type="match status" value="1"/>
</dbReference>
<dbReference type="EMBL" id="SEKV01000235">
    <property type="protein sequence ID" value="TFY60834.1"/>
    <property type="molecule type" value="Genomic_DNA"/>
</dbReference>
<sequence length="76" mass="9254">MSSASDTYDAQSWQELMPDAKDYRVVRSFWVASLTLLTYEIMVTFDDEVEFMWRGRFVWTRSLYYVNRYFPLINLM</sequence>
<gene>
    <name evidence="2" type="ORF">EVJ58_g4898</name>
</gene>
<evidence type="ECO:0000259" key="1">
    <source>
        <dbReference type="Pfam" id="PF20151"/>
    </source>
</evidence>